<gene>
    <name evidence="3" type="ORF">BKA15_004410</name>
</gene>
<keyword evidence="2" id="KW-1133">Transmembrane helix</keyword>
<dbReference type="Proteomes" id="UP000569914">
    <property type="component" value="Unassembled WGS sequence"/>
</dbReference>
<evidence type="ECO:0000256" key="1">
    <source>
        <dbReference type="SAM" id="MobiDB-lite"/>
    </source>
</evidence>
<feature type="region of interest" description="Disordered" evidence="1">
    <location>
        <begin position="1"/>
        <end position="20"/>
    </location>
</feature>
<evidence type="ECO:0000313" key="4">
    <source>
        <dbReference type="Proteomes" id="UP000569914"/>
    </source>
</evidence>
<name>A0A7Y9LEI5_9ACTN</name>
<proteinExistence type="predicted"/>
<feature type="transmembrane region" description="Helical" evidence="2">
    <location>
        <begin position="49"/>
        <end position="70"/>
    </location>
</feature>
<keyword evidence="4" id="KW-1185">Reference proteome</keyword>
<dbReference type="EMBL" id="JACCBU010000001">
    <property type="protein sequence ID" value="NYE73081.1"/>
    <property type="molecule type" value="Genomic_DNA"/>
</dbReference>
<organism evidence="3 4">
    <name type="scientific">Microlunatus parietis</name>
    <dbReference type="NCBI Taxonomy" id="682979"/>
    <lineage>
        <taxon>Bacteria</taxon>
        <taxon>Bacillati</taxon>
        <taxon>Actinomycetota</taxon>
        <taxon>Actinomycetes</taxon>
        <taxon>Propionibacteriales</taxon>
        <taxon>Propionibacteriaceae</taxon>
        <taxon>Microlunatus</taxon>
    </lineage>
</organism>
<reference evidence="3 4" key="1">
    <citation type="submission" date="2020-07" db="EMBL/GenBank/DDBJ databases">
        <title>Sequencing the genomes of 1000 actinobacteria strains.</title>
        <authorList>
            <person name="Klenk H.-P."/>
        </authorList>
    </citation>
    <scope>NUCLEOTIDE SEQUENCE [LARGE SCALE GENOMIC DNA]</scope>
    <source>
        <strain evidence="3 4">DSM 22083</strain>
    </source>
</reference>
<dbReference type="AlphaFoldDB" id="A0A7Y9LEI5"/>
<protein>
    <submittedName>
        <fullName evidence="3">Chromosome segregation ATPase</fullName>
    </submittedName>
</protein>
<evidence type="ECO:0000256" key="2">
    <source>
        <dbReference type="SAM" id="Phobius"/>
    </source>
</evidence>
<keyword evidence="2" id="KW-0472">Membrane</keyword>
<feature type="transmembrane region" description="Helical" evidence="2">
    <location>
        <begin position="20"/>
        <end position="43"/>
    </location>
</feature>
<dbReference type="RefSeq" id="WP_179754321.1">
    <property type="nucleotide sequence ID" value="NZ_JACCBU010000001.1"/>
</dbReference>
<comment type="caution">
    <text evidence="3">The sequence shown here is derived from an EMBL/GenBank/DDBJ whole genome shotgun (WGS) entry which is preliminary data.</text>
</comment>
<evidence type="ECO:0000313" key="3">
    <source>
        <dbReference type="EMBL" id="NYE73081.1"/>
    </source>
</evidence>
<sequence length="241" mass="25831">MTSPADAPTRPLSPSARRRAATSTLVTTSKVVLVLGIAVAVAAAFGPDWVIRAGVGALVITAVVACACAWNELSQARQEHSAAMLAAARNHGKALTEERRHNATVVDTLTDRAKNAAGEAERLRVDRVQLQRVIASLHGDKAALKAELALRENTIAGLRELIEAPRDAAAETSGEAEVLGLPRRVKTEHESLWDSLPQADELWSDGDHPTVVDLKAVAAMIELVEAEERAQRELTEHKQAM</sequence>
<keyword evidence="2" id="KW-0812">Transmembrane</keyword>
<feature type="compositionally biased region" description="Low complexity" evidence="1">
    <location>
        <begin position="7"/>
        <end position="20"/>
    </location>
</feature>
<accession>A0A7Y9LEI5</accession>